<keyword evidence="1" id="KW-1133">Transmembrane helix</keyword>
<keyword evidence="1" id="KW-0812">Transmembrane</keyword>
<feature type="transmembrane region" description="Helical" evidence="1">
    <location>
        <begin position="7"/>
        <end position="26"/>
    </location>
</feature>
<dbReference type="EMBL" id="QVEU01000001">
    <property type="protein sequence ID" value="RGB78018.1"/>
    <property type="molecule type" value="Genomic_DNA"/>
</dbReference>
<evidence type="ECO:0000313" key="2">
    <source>
        <dbReference type="EMBL" id="RGB78018.1"/>
    </source>
</evidence>
<accession>A0A3E2TKW6</accession>
<gene>
    <name evidence="2" type="ORF">DXA39_00795</name>
</gene>
<comment type="caution">
    <text evidence="2">The sequence shown here is derived from an EMBL/GenBank/DDBJ whole genome shotgun (WGS) entry which is preliminary data.</text>
</comment>
<dbReference type="OrthoDB" id="1690352at2"/>
<evidence type="ECO:0000256" key="1">
    <source>
        <dbReference type="SAM" id="Phobius"/>
    </source>
</evidence>
<reference evidence="2 3" key="1">
    <citation type="submission" date="2018-08" db="EMBL/GenBank/DDBJ databases">
        <title>A genome reference for cultivated species of the human gut microbiota.</title>
        <authorList>
            <person name="Zou Y."/>
            <person name="Xue W."/>
            <person name="Luo G."/>
        </authorList>
    </citation>
    <scope>NUCLEOTIDE SEQUENCE [LARGE SCALE GENOMIC DNA]</scope>
    <source>
        <strain evidence="2 3">OF01-3</strain>
    </source>
</reference>
<dbReference type="Proteomes" id="UP000261011">
    <property type="component" value="Unassembled WGS sequence"/>
</dbReference>
<dbReference type="RefSeq" id="WP_117520143.1">
    <property type="nucleotide sequence ID" value="NZ_QVEU01000001.1"/>
</dbReference>
<sequence length="199" mass="21979">MKRNKKNTALFVLIAVVVIGLAVYFINRNNNKLEAVHIGNDSKQDFEALGIADDSQILLCKDENSNYVIPNSLFANGGTFRIVAKDSDGNSYTSKEISLKENDKIKIKNVSDNELILENESKGEKKDIDLPDIKNWEISKDGDNLGASFSSKTDYDYTLYVVGKGGELAISDTLNNGKEVSASWEAGKNMTSLVKFDLK</sequence>
<organism evidence="2 3">
    <name type="scientific">Anaerococcus nagyae</name>
    <dbReference type="NCBI Taxonomy" id="1755241"/>
    <lineage>
        <taxon>Bacteria</taxon>
        <taxon>Bacillati</taxon>
        <taxon>Bacillota</taxon>
        <taxon>Tissierellia</taxon>
        <taxon>Tissierellales</taxon>
        <taxon>Peptoniphilaceae</taxon>
        <taxon>Anaerococcus</taxon>
    </lineage>
</organism>
<keyword evidence="3" id="KW-1185">Reference proteome</keyword>
<name>A0A3E2TKW6_9FIRM</name>
<proteinExistence type="predicted"/>
<evidence type="ECO:0000313" key="3">
    <source>
        <dbReference type="Proteomes" id="UP000261011"/>
    </source>
</evidence>
<protein>
    <submittedName>
        <fullName evidence="2">Uncharacterized protein</fullName>
    </submittedName>
</protein>
<keyword evidence="1" id="KW-0472">Membrane</keyword>
<dbReference type="AlphaFoldDB" id="A0A3E2TKW6"/>